<accession>A0A1X7S5E9</accession>
<keyword evidence="2" id="KW-0521">NADP</keyword>
<dbReference type="SUPFAM" id="SSF51735">
    <property type="entry name" value="NAD(P)-binding Rossmann-fold domains"/>
    <property type="match status" value="1"/>
</dbReference>
<name>A0A1X7S5E9_ZYMT9</name>
<feature type="compositionally biased region" description="Low complexity" evidence="4">
    <location>
        <begin position="1303"/>
        <end position="1315"/>
    </location>
</feature>
<dbReference type="PROSITE" id="PS00028">
    <property type="entry name" value="ZINC_FINGER_C2H2_1"/>
    <property type="match status" value="1"/>
</dbReference>
<dbReference type="PANTHER" id="PTHR43008:SF4">
    <property type="entry name" value="CHAIN DEHYDROGENASE, PUTATIVE (AFU_ORTHOLOGUE AFUA_4G08710)-RELATED"/>
    <property type="match status" value="1"/>
</dbReference>
<dbReference type="Proteomes" id="UP000215127">
    <property type="component" value="Chromosome 10"/>
</dbReference>
<dbReference type="PROSITE" id="PS00061">
    <property type="entry name" value="ADH_SHORT"/>
    <property type="match status" value="1"/>
</dbReference>
<evidence type="ECO:0000256" key="2">
    <source>
        <dbReference type="ARBA" id="ARBA00022857"/>
    </source>
</evidence>
<feature type="region of interest" description="Disordered" evidence="4">
    <location>
        <begin position="1300"/>
        <end position="1323"/>
    </location>
</feature>
<dbReference type="STRING" id="1276538.A0A1X7S5E9"/>
<feature type="domain" description="C2H2-type" evidence="5">
    <location>
        <begin position="84"/>
        <end position="107"/>
    </location>
</feature>
<keyword evidence="3" id="KW-0560">Oxidoreductase</keyword>
<dbReference type="InterPro" id="IPR002347">
    <property type="entry name" value="SDR_fam"/>
</dbReference>
<evidence type="ECO:0000256" key="3">
    <source>
        <dbReference type="ARBA" id="ARBA00023002"/>
    </source>
</evidence>
<feature type="compositionally biased region" description="Polar residues" evidence="4">
    <location>
        <begin position="150"/>
        <end position="161"/>
    </location>
</feature>
<dbReference type="InterPro" id="IPR022698">
    <property type="entry name" value="OrsD"/>
</dbReference>
<keyword evidence="7" id="KW-1185">Reference proteome</keyword>
<dbReference type="Pfam" id="PF12013">
    <property type="entry name" value="OrsD"/>
    <property type="match status" value="1"/>
</dbReference>
<feature type="compositionally biased region" description="Low complexity" evidence="4">
    <location>
        <begin position="1124"/>
        <end position="1137"/>
    </location>
</feature>
<feature type="region of interest" description="Disordered" evidence="4">
    <location>
        <begin position="137"/>
        <end position="167"/>
    </location>
</feature>
<dbReference type="InterPro" id="IPR036291">
    <property type="entry name" value="NAD(P)-bd_dom_sf"/>
</dbReference>
<dbReference type="GO" id="GO:0016616">
    <property type="term" value="F:oxidoreductase activity, acting on the CH-OH group of donors, NAD or NADP as acceptor"/>
    <property type="evidence" value="ECO:0007669"/>
    <property type="project" value="UniProtKB-ARBA"/>
</dbReference>
<comment type="similarity">
    <text evidence="1">Belongs to the short-chain dehydrogenases/reductases (SDR) family.</text>
</comment>
<evidence type="ECO:0000313" key="7">
    <source>
        <dbReference type="Proteomes" id="UP000215127"/>
    </source>
</evidence>
<dbReference type="Pfam" id="PF13561">
    <property type="entry name" value="adh_short_C2"/>
    <property type="match status" value="1"/>
</dbReference>
<dbReference type="PANTHER" id="PTHR43008">
    <property type="entry name" value="BENZIL REDUCTASE"/>
    <property type="match status" value="1"/>
</dbReference>
<proteinExistence type="inferred from homology"/>
<dbReference type="InterPro" id="IPR020904">
    <property type="entry name" value="Sc_DH/Rdtase_CS"/>
</dbReference>
<dbReference type="EMBL" id="LT853701">
    <property type="protein sequence ID" value="SMQ54651.1"/>
    <property type="molecule type" value="Genomic_DNA"/>
</dbReference>
<reference evidence="6 7" key="1">
    <citation type="submission" date="2016-06" db="EMBL/GenBank/DDBJ databases">
        <authorList>
            <person name="Kjaerup R.B."/>
            <person name="Dalgaard T.S."/>
            <person name="Juul-Madsen H.R."/>
        </authorList>
    </citation>
    <scope>NUCLEOTIDE SEQUENCE [LARGE SCALE GENOMIC DNA]</scope>
</reference>
<evidence type="ECO:0000256" key="4">
    <source>
        <dbReference type="SAM" id="MobiDB-lite"/>
    </source>
</evidence>
<feature type="compositionally biased region" description="Acidic residues" evidence="4">
    <location>
        <begin position="1138"/>
        <end position="1182"/>
    </location>
</feature>
<dbReference type="InterPro" id="IPR013087">
    <property type="entry name" value="Znf_C2H2_type"/>
</dbReference>
<evidence type="ECO:0000256" key="1">
    <source>
        <dbReference type="ARBA" id="ARBA00006484"/>
    </source>
</evidence>
<dbReference type="PRINTS" id="PR00081">
    <property type="entry name" value="GDHRDH"/>
</dbReference>
<dbReference type="GO" id="GO:0050664">
    <property type="term" value="F:oxidoreductase activity, acting on NAD(P)H, oxygen as acceptor"/>
    <property type="evidence" value="ECO:0007669"/>
    <property type="project" value="TreeGrafter"/>
</dbReference>
<organism evidence="6 7">
    <name type="scientific">Zymoseptoria tritici (strain ST99CH_3D7)</name>
    <dbReference type="NCBI Taxonomy" id="1276538"/>
    <lineage>
        <taxon>Eukaryota</taxon>
        <taxon>Fungi</taxon>
        <taxon>Dikarya</taxon>
        <taxon>Ascomycota</taxon>
        <taxon>Pezizomycotina</taxon>
        <taxon>Dothideomycetes</taxon>
        <taxon>Dothideomycetidae</taxon>
        <taxon>Mycosphaerellales</taxon>
        <taxon>Mycosphaerellaceae</taxon>
        <taxon>Zymoseptoria</taxon>
    </lineage>
</organism>
<feature type="region of interest" description="Disordered" evidence="4">
    <location>
        <begin position="1120"/>
        <end position="1185"/>
    </location>
</feature>
<dbReference type="Gene3D" id="3.40.50.720">
    <property type="entry name" value="NAD(P)-binding Rossmann-like Domain"/>
    <property type="match status" value="1"/>
</dbReference>
<protein>
    <recommendedName>
        <fullName evidence="5">C2H2-type domain-containing protein</fullName>
    </recommendedName>
</protein>
<evidence type="ECO:0000259" key="5">
    <source>
        <dbReference type="PROSITE" id="PS00028"/>
    </source>
</evidence>
<sequence length="1526" mass="164748">MDIVYDLLKYYEEYGVVICVQCQFAVQPTALTSHLLKHQIYRNERRQLLASLYKLRLESPCRVRDPPRGSPPFAELPVYRGYRCEADECDHVCASHKRMSQHWSDVHGERESRKVQAREAWLQTFFRGNKVRYFEVAPPPRPPSVAAPSETSPPETTSQDPQDTKLPKSQYEQLCGNVSRSAGDVSALDLEAMRYYHHYLTSDTVVPAYVHSHGRDGPSARWRTKISHEAHCHQFLMYAILAYAALEASYTSTDTKEARKHRESCFRYQTAGLGDFLAHSQRPGPSNAVALIAYATLINGQHFCSLPNCDDGFASFSQAAELVHLVRGQYETQLSVQNFLPPDSDFRLSRDDVQFLTDPEYSLRRPTPTVSPKMRAWLENLSDDLYHALATSRGKPTKDDWDPQIYSYAIKLLLPAYEHAFAVASELISSGHWDAKLEIMPTDSPGLAFWARFVPENFVSLLRKGRPAALVIFAHWWWLTRGIEATTWFAKGHARSVLAWIASGLNGDLQGLVTRLIAVFRSEQQELKISDRMSLQNRTILVTGGGRGIGFAICKAIAQMGGNVAVIDTLEKPVDEFHTLKERFGVEAFYFRGDVTKQDSLEQAFEGTVQSAGEINGCVTAAGIVIDKPFFDHGWEECMRVLAVNVMGTFWAAKLVSQHMTNHGKGGSLVMIASVAAQGIKIPQQQISLYNMSKAGVKGLVGPLSVEMAVNNIRVNSISPGVIMSPMTEGLKTMYPELLKMFENAAPARRIGMPADLTPAVIYLLSDAASFTTGADLPITGGLHADQRYLKCWGIILVRIHCSSHVVDCTTFKSNLPHVSTEPLTSRRHSRLKALTDGRYRHAASHDHLYPSTFLFPSSLLHPPTTSINLSNSTNRSTSTYNNYHLANLPSLYFSEMFFTNFLFLLLVSSMAVLMVTAQEVSLAVLSPAAGAAACTQFVTVGGNIIENCLTEVITVAVTVTSIAPGPSSLGVVSSQALSSGSTAAVVPPISAPLPSEEATSHRTPTAAFISSTSDAATHLIPMAAFISSTSVECAACDVLNSALASYSTASGAMPSVALSAPISSMPTEASTTVSSTSSPIALVTITPTRLTVTSVKLLTADPSGNIIEPSMKVLTSTQIVDAPSPTSIETTPSETFSDWEEEPEETGTEASDDTDTEGDEDPTEDTEEEDTEAETSEEEDSEPMRLLFARVPVVPLVANSSIAVPSATLSSETAVIHRTPTAAFISSLTRRTPTAAFISSTTTDFTLSSAASLPSAGSPSNLPDDPPFANASIPTAGFFSFVTRRTPTAAFISSTSLDSTLPSAASMPSAGSPSNLPDDPPFANASIAVPSIHAPETFVRSATNVPASLNTSSTIIRPLVVKTMTVTNTVFVNPPTSTNSVAPKVNSTSICHSAAALSTSLAGLITQIPDGQIQGPVPSTMSLPPGAPPGVPQGVPQGVPEGTSRGLPSGWPYPGVLSVPPHSLHGNATITKAHGIPKPSHYSMPPHSYRGNVTVPQTRRPKMTLRGNGTASFTTVTMTKHWRFQ</sequence>
<dbReference type="FunFam" id="3.40.50.720:FF:000084">
    <property type="entry name" value="Short-chain dehydrogenase reductase"/>
    <property type="match status" value="1"/>
</dbReference>
<evidence type="ECO:0000313" key="6">
    <source>
        <dbReference type="EMBL" id="SMQ54651.1"/>
    </source>
</evidence>
<gene>
    <name evidence="6" type="ORF">ZT3D7_G9806</name>
</gene>